<dbReference type="GO" id="GO:0008236">
    <property type="term" value="F:serine-type peptidase activity"/>
    <property type="evidence" value="ECO:0007669"/>
    <property type="project" value="UniProtKB-KW"/>
</dbReference>
<dbReference type="PANTHER" id="PTHR42987:SF6">
    <property type="entry name" value="PROTEINASE IV"/>
    <property type="match status" value="1"/>
</dbReference>
<reference evidence="7" key="1">
    <citation type="submission" date="2020-02" db="EMBL/GenBank/DDBJ databases">
        <authorList>
            <person name="Meier V. D."/>
        </authorList>
    </citation>
    <scope>NUCLEOTIDE SEQUENCE</scope>
    <source>
        <strain evidence="7">AVDCRST_MAG04</strain>
    </source>
</reference>
<keyword evidence="3" id="KW-0378">Hydrolase</keyword>
<dbReference type="InterPro" id="IPR047272">
    <property type="entry name" value="S49_SppA_C"/>
</dbReference>
<dbReference type="InterPro" id="IPR029045">
    <property type="entry name" value="ClpP/crotonase-like_dom_sf"/>
</dbReference>
<dbReference type="InterPro" id="IPR002142">
    <property type="entry name" value="Peptidase_S49"/>
</dbReference>
<evidence type="ECO:0000256" key="5">
    <source>
        <dbReference type="SAM" id="Phobius"/>
    </source>
</evidence>
<dbReference type="Gene3D" id="3.90.226.10">
    <property type="entry name" value="2-enoyl-CoA Hydratase, Chain A, domain 1"/>
    <property type="match status" value="1"/>
</dbReference>
<keyword evidence="5" id="KW-0472">Membrane</keyword>
<accession>A0A6J4GZP0</accession>
<name>A0A6J4GZP0_9PROT</name>
<dbReference type="CDD" id="cd07023">
    <property type="entry name" value="S49_Sppa_N_C"/>
    <property type="match status" value="1"/>
</dbReference>
<feature type="domain" description="Peptidase S49" evidence="6">
    <location>
        <begin position="107"/>
        <end position="257"/>
    </location>
</feature>
<dbReference type="InterPro" id="IPR004635">
    <property type="entry name" value="Pept_S49_SppA"/>
</dbReference>
<dbReference type="Gene3D" id="6.20.330.10">
    <property type="match status" value="1"/>
</dbReference>
<proteinExistence type="inferred from homology"/>
<sequence>MTLEADLLIDRRRLKRRLSLWRAAAVLLLAAGAAFLGFRATDTALPGTTHLARLTVEGFIGDDRKVVEALDRIRKNPSNRGVIVAIDSPGGSAGGGEALYAALNRVRQGGKPVVAVMRGTAASAGYMAALGSDRIFAREGTVTGSIGVLLQAFDASELLARLGVRPEVLASGPLKAQPNPFQPLTPEGREAVMRLVTDLHDQFVAKVVAGRGMQEAAVRAVADGRVLTGRQALAQGLVDAIGGEPEARAWLAAERGVPESLPVRDVQTRSTAERLIGSAAQGIAKSVLSEWLGVDWRPSLWQLRP</sequence>
<gene>
    <name evidence="7" type="ORF">AVDCRST_MAG04-79</name>
</gene>
<evidence type="ECO:0000256" key="3">
    <source>
        <dbReference type="ARBA" id="ARBA00022801"/>
    </source>
</evidence>
<evidence type="ECO:0000256" key="2">
    <source>
        <dbReference type="ARBA" id="ARBA00022670"/>
    </source>
</evidence>
<comment type="similarity">
    <text evidence="1">Belongs to the peptidase S49 family.</text>
</comment>
<evidence type="ECO:0000256" key="4">
    <source>
        <dbReference type="ARBA" id="ARBA00022825"/>
    </source>
</evidence>
<keyword evidence="4" id="KW-0720">Serine protease</keyword>
<evidence type="ECO:0000313" key="7">
    <source>
        <dbReference type="EMBL" id="CAA9210270.1"/>
    </source>
</evidence>
<evidence type="ECO:0000259" key="6">
    <source>
        <dbReference type="Pfam" id="PF01343"/>
    </source>
</evidence>
<protein>
    <recommendedName>
        <fullName evidence="6">Peptidase S49 domain-containing protein</fullName>
    </recommendedName>
</protein>
<dbReference type="GO" id="GO:0006508">
    <property type="term" value="P:proteolysis"/>
    <property type="evidence" value="ECO:0007669"/>
    <property type="project" value="UniProtKB-KW"/>
</dbReference>
<dbReference type="AlphaFoldDB" id="A0A6J4GZP0"/>
<evidence type="ECO:0000256" key="1">
    <source>
        <dbReference type="ARBA" id="ARBA00008683"/>
    </source>
</evidence>
<keyword evidence="5" id="KW-0812">Transmembrane</keyword>
<feature type="transmembrane region" description="Helical" evidence="5">
    <location>
        <begin position="20"/>
        <end position="38"/>
    </location>
</feature>
<dbReference type="SUPFAM" id="SSF52096">
    <property type="entry name" value="ClpP/crotonase"/>
    <property type="match status" value="1"/>
</dbReference>
<organism evidence="7">
    <name type="scientific">uncultured Acetobacteraceae bacterium</name>
    <dbReference type="NCBI Taxonomy" id="169975"/>
    <lineage>
        <taxon>Bacteria</taxon>
        <taxon>Pseudomonadati</taxon>
        <taxon>Pseudomonadota</taxon>
        <taxon>Alphaproteobacteria</taxon>
        <taxon>Acetobacterales</taxon>
        <taxon>Acetobacteraceae</taxon>
        <taxon>environmental samples</taxon>
    </lineage>
</organism>
<dbReference type="EMBL" id="CADCTL010000003">
    <property type="protein sequence ID" value="CAA9210270.1"/>
    <property type="molecule type" value="Genomic_DNA"/>
</dbReference>
<dbReference type="PANTHER" id="PTHR42987">
    <property type="entry name" value="PEPTIDASE S49"/>
    <property type="match status" value="1"/>
</dbReference>
<keyword evidence="2" id="KW-0645">Protease</keyword>
<dbReference type="NCBIfam" id="TIGR00706">
    <property type="entry name" value="SppA_dom"/>
    <property type="match status" value="1"/>
</dbReference>
<dbReference type="Pfam" id="PF01343">
    <property type="entry name" value="Peptidase_S49"/>
    <property type="match status" value="1"/>
</dbReference>
<keyword evidence="5" id="KW-1133">Transmembrane helix</keyword>